<dbReference type="OrthoDB" id="10264870at2759"/>
<comment type="caution">
    <text evidence="6">The sequence shown here is derived from an EMBL/GenBank/DDBJ whole genome shotgun (WGS) entry which is preliminary data.</text>
</comment>
<dbReference type="InterPro" id="IPR024738">
    <property type="entry name" value="Hfi1/Tada1"/>
</dbReference>
<evidence type="ECO:0000256" key="2">
    <source>
        <dbReference type="ARBA" id="ARBA00023015"/>
    </source>
</evidence>
<gene>
    <name evidence="6" type="ORF">DEBURN_LOCUS7402</name>
</gene>
<organism evidence="6 7">
    <name type="scientific">Diversispora eburnea</name>
    <dbReference type="NCBI Taxonomy" id="1213867"/>
    <lineage>
        <taxon>Eukaryota</taxon>
        <taxon>Fungi</taxon>
        <taxon>Fungi incertae sedis</taxon>
        <taxon>Mucoromycota</taxon>
        <taxon>Glomeromycotina</taxon>
        <taxon>Glomeromycetes</taxon>
        <taxon>Diversisporales</taxon>
        <taxon>Diversisporaceae</taxon>
        <taxon>Diversispora</taxon>
    </lineage>
</organism>
<protein>
    <submittedName>
        <fullName evidence="6">10209_t:CDS:1</fullName>
    </submittedName>
</protein>
<dbReference type="Proteomes" id="UP000789706">
    <property type="component" value="Unassembled WGS sequence"/>
</dbReference>
<accession>A0A9N9BAT0</accession>
<feature type="compositionally biased region" description="Low complexity" evidence="5">
    <location>
        <begin position="13"/>
        <end position="22"/>
    </location>
</feature>
<dbReference type="CDD" id="cd22933">
    <property type="entry name" value="HFD_HFI1"/>
    <property type="match status" value="1"/>
</dbReference>
<evidence type="ECO:0000256" key="4">
    <source>
        <dbReference type="ARBA" id="ARBA00023242"/>
    </source>
</evidence>
<keyword evidence="7" id="KW-1185">Reference proteome</keyword>
<feature type="compositionally biased region" description="Basic and acidic residues" evidence="5">
    <location>
        <begin position="105"/>
        <end position="121"/>
    </location>
</feature>
<evidence type="ECO:0000256" key="3">
    <source>
        <dbReference type="ARBA" id="ARBA00023163"/>
    </source>
</evidence>
<feature type="region of interest" description="Disordered" evidence="5">
    <location>
        <begin position="1"/>
        <end position="41"/>
    </location>
</feature>
<dbReference type="GO" id="GO:0006357">
    <property type="term" value="P:regulation of transcription by RNA polymerase II"/>
    <property type="evidence" value="ECO:0007669"/>
    <property type="project" value="TreeGrafter"/>
</dbReference>
<dbReference type="AlphaFoldDB" id="A0A9N9BAT0"/>
<dbReference type="GO" id="GO:0000124">
    <property type="term" value="C:SAGA complex"/>
    <property type="evidence" value="ECO:0007669"/>
    <property type="project" value="TreeGrafter"/>
</dbReference>
<evidence type="ECO:0000313" key="6">
    <source>
        <dbReference type="EMBL" id="CAG8557231.1"/>
    </source>
</evidence>
<dbReference type="EMBL" id="CAJVPK010000888">
    <property type="protein sequence ID" value="CAG8557231.1"/>
    <property type="molecule type" value="Genomic_DNA"/>
</dbReference>
<name>A0A9N9BAT0_9GLOM</name>
<evidence type="ECO:0000256" key="5">
    <source>
        <dbReference type="SAM" id="MobiDB-lite"/>
    </source>
</evidence>
<evidence type="ECO:0000256" key="1">
    <source>
        <dbReference type="ARBA" id="ARBA00004123"/>
    </source>
</evidence>
<keyword evidence="2" id="KW-0805">Transcription regulation</keyword>
<evidence type="ECO:0000313" key="7">
    <source>
        <dbReference type="Proteomes" id="UP000789706"/>
    </source>
</evidence>
<proteinExistence type="predicted"/>
<dbReference type="PANTHER" id="PTHR21277">
    <property type="entry name" value="TRANSCRIPTIONAL ADAPTER 1"/>
    <property type="match status" value="1"/>
</dbReference>
<dbReference type="GO" id="GO:0003713">
    <property type="term" value="F:transcription coactivator activity"/>
    <property type="evidence" value="ECO:0007669"/>
    <property type="project" value="TreeGrafter"/>
</dbReference>
<feature type="region of interest" description="Disordered" evidence="5">
    <location>
        <begin position="105"/>
        <end position="125"/>
    </location>
</feature>
<dbReference type="PANTHER" id="PTHR21277:SF5">
    <property type="entry name" value="TRANSCRIPTIONAL ADAPTER 1"/>
    <property type="match status" value="1"/>
</dbReference>
<sequence>MPPITNGKKGKSKMMNQSNNSNRVNGERNIKNGDASQLPDRDERFQHVIRLSNERIDVYDLKTRMNEYLGEKSNTYWTAFKRLLYCKIRRQDFESIVRPLLDKEHHEDEEANRTQDDASRDPKRKKIKELIMSLPKEDRKRIKSFKGMGHIENVQVPPPHSEKLPTFNLETQEVLQSGSTRVPTCVEMMALPDRNMLLGMITQIARANGLANVSEECADILNYGLEAHLKNVIGNCLQKTRSGGSSTAPSLGERRRTITARDLAFSVEMSPHILVQPGMVKERMTV</sequence>
<keyword evidence="4" id="KW-0539">Nucleus</keyword>
<comment type="subcellular location">
    <subcellularLocation>
        <location evidence="1">Nucleus</location>
    </subcellularLocation>
</comment>
<reference evidence="6" key="1">
    <citation type="submission" date="2021-06" db="EMBL/GenBank/DDBJ databases">
        <authorList>
            <person name="Kallberg Y."/>
            <person name="Tangrot J."/>
            <person name="Rosling A."/>
        </authorList>
    </citation>
    <scope>NUCLEOTIDE SEQUENCE</scope>
    <source>
        <strain evidence="6">AZ414A</strain>
    </source>
</reference>
<dbReference type="Pfam" id="PF12767">
    <property type="entry name" value="SAGA-Tad1"/>
    <property type="match status" value="2"/>
</dbReference>
<keyword evidence="3" id="KW-0804">Transcription</keyword>
<dbReference type="GO" id="GO:0005634">
    <property type="term" value="C:nucleus"/>
    <property type="evidence" value="ECO:0007669"/>
    <property type="project" value="UniProtKB-SubCell"/>
</dbReference>